<proteinExistence type="inferred from homology"/>
<gene>
    <name evidence="6" type="ORF">V5799_020988</name>
</gene>
<dbReference type="GO" id="GO:0005634">
    <property type="term" value="C:nucleus"/>
    <property type="evidence" value="ECO:0007669"/>
    <property type="project" value="TreeGrafter"/>
</dbReference>
<dbReference type="Pfam" id="PF03441">
    <property type="entry name" value="FAD_binding_7"/>
    <property type="match status" value="1"/>
</dbReference>
<dbReference type="SUPFAM" id="SSF48173">
    <property type="entry name" value="Cryptochrome/photolyase FAD-binding domain"/>
    <property type="match status" value="1"/>
</dbReference>
<dbReference type="GO" id="GO:0043153">
    <property type="term" value="P:entrainment of circadian clock by photoperiod"/>
    <property type="evidence" value="ECO:0007669"/>
    <property type="project" value="TreeGrafter"/>
</dbReference>
<comment type="similarity">
    <text evidence="1">Belongs to the DNA photolyase class-1 family.</text>
</comment>
<protein>
    <recommendedName>
        <fullName evidence="5">Cryptochrome/DNA photolyase FAD-binding domain-containing protein</fullName>
    </recommendedName>
</protein>
<reference evidence="6 7" key="1">
    <citation type="journal article" date="2023" name="Arcadia Sci">
        <title>De novo assembly of a long-read Amblyomma americanum tick genome.</title>
        <authorList>
            <person name="Chou S."/>
            <person name="Poskanzer K.E."/>
            <person name="Rollins M."/>
            <person name="Thuy-Boun P.S."/>
        </authorList>
    </citation>
    <scope>NUCLEOTIDE SEQUENCE [LARGE SCALE GENOMIC DNA]</scope>
    <source>
        <strain evidence="6">F_SG_1</strain>
        <tissue evidence="6">Salivary glands</tissue>
    </source>
</reference>
<dbReference type="GO" id="GO:0032922">
    <property type="term" value="P:circadian regulation of gene expression"/>
    <property type="evidence" value="ECO:0007669"/>
    <property type="project" value="TreeGrafter"/>
</dbReference>
<evidence type="ECO:0000256" key="1">
    <source>
        <dbReference type="ARBA" id="ARBA00005862"/>
    </source>
</evidence>
<comment type="cofactor">
    <cofactor evidence="4">
        <name>FAD</name>
        <dbReference type="ChEBI" id="CHEBI:57692"/>
    </cofactor>
    <text evidence="4">Binds 1 FAD per subunit.</text>
</comment>
<dbReference type="AlphaFoldDB" id="A0AAQ4FPC0"/>
<evidence type="ECO:0000256" key="3">
    <source>
        <dbReference type="ARBA" id="ARBA00022827"/>
    </source>
</evidence>
<comment type="caution">
    <text evidence="6">The sequence shown here is derived from an EMBL/GenBank/DDBJ whole genome shotgun (WGS) entry which is preliminary data.</text>
</comment>
<dbReference type="Gene3D" id="1.10.579.10">
    <property type="entry name" value="DNA Cyclobutane Dipyrimidine Photolyase, subunit A, domain 3"/>
    <property type="match status" value="1"/>
</dbReference>
<evidence type="ECO:0000256" key="4">
    <source>
        <dbReference type="PIRSR" id="PIRSR602081-1"/>
    </source>
</evidence>
<dbReference type="GO" id="GO:0005737">
    <property type="term" value="C:cytoplasm"/>
    <property type="evidence" value="ECO:0007669"/>
    <property type="project" value="TreeGrafter"/>
</dbReference>
<dbReference type="GO" id="GO:0003677">
    <property type="term" value="F:DNA binding"/>
    <property type="evidence" value="ECO:0007669"/>
    <property type="project" value="TreeGrafter"/>
</dbReference>
<evidence type="ECO:0000259" key="5">
    <source>
        <dbReference type="Pfam" id="PF03441"/>
    </source>
</evidence>
<evidence type="ECO:0000313" key="7">
    <source>
        <dbReference type="Proteomes" id="UP001321473"/>
    </source>
</evidence>
<organism evidence="6 7">
    <name type="scientific">Amblyomma americanum</name>
    <name type="common">Lone star tick</name>
    <dbReference type="NCBI Taxonomy" id="6943"/>
    <lineage>
        <taxon>Eukaryota</taxon>
        <taxon>Metazoa</taxon>
        <taxon>Ecdysozoa</taxon>
        <taxon>Arthropoda</taxon>
        <taxon>Chelicerata</taxon>
        <taxon>Arachnida</taxon>
        <taxon>Acari</taxon>
        <taxon>Parasitiformes</taxon>
        <taxon>Ixodida</taxon>
        <taxon>Ixodoidea</taxon>
        <taxon>Ixodidae</taxon>
        <taxon>Amblyomminae</taxon>
        <taxon>Amblyomma</taxon>
    </lineage>
</organism>
<dbReference type="EMBL" id="JARKHS020000018">
    <property type="protein sequence ID" value="KAK8789227.1"/>
    <property type="molecule type" value="Genomic_DNA"/>
</dbReference>
<sequence>MRQLREEGWIHHVARHAVACFLTRGDLWLSWEEGMKVFDELLLDADWSVNAGSWMWLSCSSFFQQFFHLYCPVRFGRKADPSGDFIRYVPIQRADEVFDEVERTKKE</sequence>
<dbReference type="PANTHER" id="PTHR11455:SF30">
    <property type="entry name" value="CRYPTOCHROME-1"/>
    <property type="match status" value="1"/>
</dbReference>
<feature type="binding site" evidence="4">
    <location>
        <begin position="44"/>
        <end position="46"/>
    </location>
    <ligand>
        <name>FAD</name>
        <dbReference type="ChEBI" id="CHEBI:57692"/>
    </ligand>
</feature>
<dbReference type="GO" id="GO:0045892">
    <property type="term" value="P:negative regulation of DNA-templated transcription"/>
    <property type="evidence" value="ECO:0007669"/>
    <property type="project" value="TreeGrafter"/>
</dbReference>
<name>A0AAQ4FPC0_AMBAM</name>
<accession>A0AAQ4FPC0</accession>
<keyword evidence="2 4" id="KW-0285">Flavoprotein</keyword>
<feature type="domain" description="Cryptochrome/DNA photolyase FAD-binding" evidence="5">
    <location>
        <begin position="1"/>
        <end position="90"/>
    </location>
</feature>
<evidence type="ECO:0000256" key="2">
    <source>
        <dbReference type="ARBA" id="ARBA00022630"/>
    </source>
</evidence>
<dbReference type="InterPro" id="IPR036134">
    <property type="entry name" value="Crypto/Photolyase_FAD-like_sf"/>
</dbReference>
<keyword evidence="3 4" id="KW-0274">FAD</keyword>
<keyword evidence="7" id="KW-1185">Reference proteome</keyword>
<dbReference type="Proteomes" id="UP001321473">
    <property type="component" value="Unassembled WGS sequence"/>
</dbReference>
<dbReference type="InterPro" id="IPR005101">
    <property type="entry name" value="Cryptochr/Photolyase_FAD-bd"/>
</dbReference>
<dbReference type="PANTHER" id="PTHR11455">
    <property type="entry name" value="CRYPTOCHROME"/>
    <property type="match status" value="1"/>
</dbReference>
<dbReference type="GO" id="GO:0071949">
    <property type="term" value="F:FAD binding"/>
    <property type="evidence" value="ECO:0007669"/>
    <property type="project" value="TreeGrafter"/>
</dbReference>
<evidence type="ECO:0000313" key="6">
    <source>
        <dbReference type="EMBL" id="KAK8789227.1"/>
    </source>
</evidence>
<dbReference type="InterPro" id="IPR002081">
    <property type="entry name" value="Cryptochrome/DNA_photolyase_1"/>
</dbReference>